<accession>A0ABR1RWA2</accession>
<reference evidence="2 3" key="1">
    <citation type="submission" date="2023-01" db="EMBL/GenBank/DDBJ databases">
        <title>Analysis of 21 Apiospora genomes using comparative genomics revels a genus with tremendous synthesis potential of carbohydrate active enzymes and secondary metabolites.</title>
        <authorList>
            <person name="Sorensen T."/>
        </authorList>
    </citation>
    <scope>NUCLEOTIDE SEQUENCE [LARGE SCALE GENOMIC DNA]</scope>
    <source>
        <strain evidence="2 3">CBS 20057</strain>
    </source>
</reference>
<dbReference type="PANTHER" id="PTHR31956">
    <property type="entry name" value="NON-SPECIFIC PHOSPHOLIPASE C4-RELATED"/>
    <property type="match status" value="1"/>
</dbReference>
<evidence type="ECO:0000256" key="1">
    <source>
        <dbReference type="ARBA" id="ARBA00022801"/>
    </source>
</evidence>
<dbReference type="Proteomes" id="UP001396898">
    <property type="component" value="Unassembled WGS sequence"/>
</dbReference>
<evidence type="ECO:0000313" key="2">
    <source>
        <dbReference type="EMBL" id="KAK8018528.1"/>
    </source>
</evidence>
<dbReference type="EMBL" id="JAQQWI010000010">
    <property type="protein sequence ID" value="KAK8018528.1"/>
    <property type="molecule type" value="Genomic_DNA"/>
</dbReference>
<organism evidence="2 3">
    <name type="scientific">Apiospora marii</name>
    <dbReference type="NCBI Taxonomy" id="335849"/>
    <lineage>
        <taxon>Eukaryota</taxon>
        <taxon>Fungi</taxon>
        <taxon>Dikarya</taxon>
        <taxon>Ascomycota</taxon>
        <taxon>Pezizomycotina</taxon>
        <taxon>Sordariomycetes</taxon>
        <taxon>Xylariomycetidae</taxon>
        <taxon>Amphisphaeriales</taxon>
        <taxon>Apiosporaceae</taxon>
        <taxon>Apiospora</taxon>
    </lineage>
</organism>
<keyword evidence="1" id="KW-0378">Hydrolase</keyword>
<proteinExistence type="predicted"/>
<keyword evidence="3" id="KW-1185">Reference proteome</keyword>
<dbReference type="PANTHER" id="PTHR31956:SF8">
    <property type="entry name" value="ACID PHOSPHATASE PHOA (AFU_ORTHOLOGUE AFUA_1G03570)"/>
    <property type="match status" value="1"/>
</dbReference>
<dbReference type="Gene3D" id="3.40.720.10">
    <property type="entry name" value="Alkaline Phosphatase, subunit A"/>
    <property type="match status" value="1"/>
</dbReference>
<protein>
    <submittedName>
        <fullName evidence="2">Acid phosphatase phoa</fullName>
    </submittedName>
</protein>
<evidence type="ECO:0000313" key="3">
    <source>
        <dbReference type="Proteomes" id="UP001396898"/>
    </source>
</evidence>
<dbReference type="Pfam" id="PF04185">
    <property type="entry name" value="Phosphoesterase"/>
    <property type="match status" value="1"/>
</dbReference>
<comment type="caution">
    <text evidence="2">The sequence shown here is derived from an EMBL/GenBank/DDBJ whole genome shotgun (WGS) entry which is preliminary data.</text>
</comment>
<dbReference type="InterPro" id="IPR007312">
    <property type="entry name" value="Phosphoesterase"/>
</dbReference>
<sequence>MGNGQSTSVAPVGPGPTMYTATATASVAAARATALTLSPTSNVQGKTFNRFVQIWLENTDFDMAAGEPSLSALATQGITLTEYYAITHPSQPNYVAAAGGSTFQVTGDSFYRISADKKTVVDLLDAKNISWSLYQEDMPYSGFEGNWKNQKNGANDYVRKHNPLMSYDSVTSDPNRLAKSKNLTMFYNDLAANKLPQWLFITPNMTSDGHDTSVTTAGKWTRDFLTPLLADPKFNTDRTLVVVTFDETESYLSSNKVFTLLLGGAVRGKEGTKVATKYNHYSGLKTVEDNWGLGNLGENDVSAVAYF</sequence>
<name>A0ABR1RWA2_9PEZI</name>
<dbReference type="InterPro" id="IPR017850">
    <property type="entry name" value="Alkaline_phosphatase_core_sf"/>
</dbReference>
<gene>
    <name evidence="2" type="ORF">PG991_007718</name>
</gene>